<reference evidence="2 3" key="1">
    <citation type="journal article" date="2016" name="Virology">
        <title>The genome of AR9, a giant transducing Bacillus phage encoding two multisubunit RNA polymerases.</title>
        <authorList>
            <person name="Lavysh D."/>
            <person name="Sokolova M."/>
            <person name="Minakhin L."/>
            <person name="Yakunina M."/>
            <person name="Artamonova T."/>
            <person name="Kozyavkin S."/>
            <person name="Makarova K.S."/>
            <person name="Koonin E.V."/>
            <person name="Severinov K."/>
        </authorList>
    </citation>
    <scope>NUCLEOTIDE SEQUENCE [LARGE SCALE GENOMIC DNA]</scope>
</reference>
<gene>
    <name evidence="2" type="ORF">AR9_g219</name>
</gene>
<keyword evidence="1" id="KW-1133">Transmembrane helix</keyword>
<organism evidence="2 3">
    <name type="scientific">Bacillus phage AR9</name>
    <dbReference type="NCBI Taxonomy" id="1815509"/>
    <lineage>
        <taxon>Viruses</taxon>
        <taxon>Duplodnaviria</taxon>
        <taxon>Heunggongvirae</taxon>
        <taxon>Uroviricota</taxon>
        <taxon>Caudoviricetes</taxon>
        <taxon>Takahashivirus</taxon>
        <taxon>Bacillus phage PBS1</taxon>
    </lineage>
</organism>
<accession>A0A172JIC9</accession>
<evidence type="ECO:0000313" key="2">
    <source>
        <dbReference type="EMBL" id="AMS01303.1"/>
    </source>
</evidence>
<dbReference type="Proteomes" id="UP000202618">
    <property type="component" value="Segment"/>
</dbReference>
<name>A0A172JIC9_BPPB1</name>
<evidence type="ECO:0000313" key="3">
    <source>
        <dbReference type="Proteomes" id="UP000202618"/>
    </source>
</evidence>
<evidence type="ECO:0000256" key="1">
    <source>
        <dbReference type="SAM" id="Phobius"/>
    </source>
</evidence>
<protein>
    <submittedName>
        <fullName evidence="2">Putative secreted/membrane protein</fullName>
    </submittedName>
</protein>
<keyword evidence="1" id="KW-0472">Membrane</keyword>
<dbReference type="EMBL" id="KU878088">
    <property type="protein sequence ID" value="AMS01303.1"/>
    <property type="molecule type" value="Genomic_DNA"/>
</dbReference>
<proteinExistence type="predicted"/>
<dbReference type="KEGG" id="vg:29058937"/>
<sequence length="67" mass="8111">MFLKGKSMNNNSIMKYIVIRFITILILMLIFLHLFHFSNIKKERDKLREENHSLHSLCDKDCKCLKR</sequence>
<feature type="transmembrane region" description="Helical" evidence="1">
    <location>
        <begin position="17"/>
        <end position="38"/>
    </location>
</feature>
<dbReference type="GeneID" id="29058937"/>
<dbReference type="RefSeq" id="YP_009283123.1">
    <property type="nucleotide sequence ID" value="NC_031039.1"/>
</dbReference>
<keyword evidence="1" id="KW-0812">Transmembrane</keyword>